<dbReference type="Proteomes" id="UP000284605">
    <property type="component" value="Unassembled WGS sequence"/>
</dbReference>
<reference evidence="1 2" key="1">
    <citation type="submission" date="2018-09" db="EMBL/GenBank/DDBJ databases">
        <authorList>
            <person name="Zhu H."/>
        </authorList>
    </citation>
    <scope>NUCLEOTIDE SEQUENCE [LARGE SCALE GENOMIC DNA]</scope>
    <source>
        <strain evidence="1 2">K1W22B-8</strain>
    </source>
</reference>
<comment type="caution">
    <text evidence="1">The sequence shown here is derived from an EMBL/GenBank/DDBJ whole genome shotgun (WGS) entry which is preliminary data.</text>
</comment>
<organism evidence="1 2">
    <name type="scientific">Oleomonas cavernae</name>
    <dbReference type="NCBI Taxonomy" id="2320859"/>
    <lineage>
        <taxon>Bacteria</taxon>
        <taxon>Pseudomonadati</taxon>
        <taxon>Pseudomonadota</taxon>
        <taxon>Alphaproteobacteria</taxon>
        <taxon>Acetobacterales</taxon>
        <taxon>Acetobacteraceae</taxon>
        <taxon>Oleomonas</taxon>
    </lineage>
</organism>
<dbReference type="RefSeq" id="WP_119777920.1">
    <property type="nucleotide sequence ID" value="NZ_QYUK01000011.1"/>
</dbReference>
<dbReference type="AlphaFoldDB" id="A0A418WBG6"/>
<accession>A0A418WBG6</accession>
<evidence type="ECO:0000313" key="2">
    <source>
        <dbReference type="Proteomes" id="UP000284605"/>
    </source>
</evidence>
<keyword evidence="2" id="KW-1185">Reference proteome</keyword>
<sequence>MATSESGGGTTIRRGVKIDPVDEGAIDMARLGLLLSRPRPIDGVELQDWYSDYVQCPWCGHVGRTMGLNTDFYVDVVCGSCGAYFRA</sequence>
<protein>
    <submittedName>
        <fullName evidence="1">Uncharacterized protein</fullName>
    </submittedName>
</protein>
<proteinExistence type="predicted"/>
<dbReference type="OrthoDB" id="7271523at2"/>
<name>A0A418WBG6_9PROT</name>
<evidence type="ECO:0000313" key="1">
    <source>
        <dbReference type="EMBL" id="RJF87278.1"/>
    </source>
</evidence>
<dbReference type="EMBL" id="QYUK01000011">
    <property type="protein sequence ID" value="RJF87278.1"/>
    <property type="molecule type" value="Genomic_DNA"/>
</dbReference>
<gene>
    <name evidence="1" type="ORF">D3874_09750</name>
</gene>